<keyword evidence="1" id="KW-0812">Transmembrane</keyword>
<dbReference type="Proteomes" id="UP000662986">
    <property type="component" value="Plasmid unnamed3"/>
</dbReference>
<name>A0A974ZRW9_9NOCA</name>
<keyword evidence="1" id="KW-0472">Membrane</keyword>
<dbReference type="Pfam" id="PF20358">
    <property type="entry name" value="DUF6653"/>
    <property type="match status" value="1"/>
</dbReference>
<geneLocation type="plasmid" evidence="2 3">
    <name>unnamed3</name>
</geneLocation>
<reference evidence="2 3" key="1">
    <citation type="journal article" date="2021" name="Microbiol. Resour. Announc.">
        <title>Complete Genome Sequences of Two Rhodococcus sp. Strains with Large and Linear Chromosomes, Isolated from Apple Rhizosphere.</title>
        <authorList>
            <person name="Benning S."/>
            <person name="Brugnone N."/>
            <person name="Siani R."/>
            <person name="Kublik S."/>
            <person name="Schloter M."/>
            <person name="Rad V."/>
        </authorList>
    </citation>
    <scope>NUCLEOTIDE SEQUENCE [LARGE SCALE GENOMIC DNA]</scope>
    <source>
        <strain evidence="2 3">R79</strain>
    </source>
</reference>
<evidence type="ECO:0000313" key="3">
    <source>
        <dbReference type="Proteomes" id="UP000662986"/>
    </source>
</evidence>
<proteinExistence type="predicted"/>
<evidence type="ECO:0000256" key="1">
    <source>
        <dbReference type="SAM" id="Phobius"/>
    </source>
</evidence>
<accession>A0A974ZRW9</accession>
<keyword evidence="3" id="KW-1185">Reference proteome</keyword>
<dbReference type="RefSeq" id="WP_005569791.1">
    <property type="nucleotide sequence ID" value="NZ_CP070616.1"/>
</dbReference>
<gene>
    <name evidence="2" type="ORF">JWS13_03845</name>
</gene>
<dbReference type="EMBL" id="CP070616">
    <property type="protein sequence ID" value="QSE87807.1"/>
    <property type="molecule type" value="Genomic_DNA"/>
</dbReference>
<evidence type="ECO:0000313" key="2">
    <source>
        <dbReference type="EMBL" id="QSE87807.1"/>
    </source>
</evidence>
<dbReference type="InterPro" id="IPR046595">
    <property type="entry name" value="DUF6653"/>
</dbReference>
<keyword evidence="1" id="KW-1133">Transmembrane helix</keyword>
<organism evidence="2 3">
    <name type="scientific">Rhodococcus pseudokoreensis</name>
    <dbReference type="NCBI Taxonomy" id="2811421"/>
    <lineage>
        <taxon>Bacteria</taxon>
        <taxon>Bacillati</taxon>
        <taxon>Actinomycetota</taxon>
        <taxon>Actinomycetes</taxon>
        <taxon>Mycobacteriales</taxon>
        <taxon>Nocardiaceae</taxon>
        <taxon>Rhodococcus</taxon>
    </lineage>
</organism>
<feature type="transmembrane region" description="Helical" evidence="1">
    <location>
        <begin position="111"/>
        <end position="130"/>
    </location>
</feature>
<keyword evidence="2" id="KW-0614">Plasmid</keyword>
<protein>
    <submittedName>
        <fullName evidence="2">Uncharacterized protein</fullName>
    </submittedName>
</protein>
<reference evidence="2 3" key="2">
    <citation type="journal article" date="2022" name="Arch. Microbiol.">
        <title>Rhodococcus pseudokoreensis sp. nov. isolated from the rhizosphere of young M26 apple rootstocks.</title>
        <authorList>
            <person name="Kampfer P."/>
            <person name="Glaeser S.P."/>
            <person name="Blom J."/>
            <person name="Wolf J."/>
            <person name="Benning S."/>
            <person name="Schloter M."/>
            <person name="Neumann-Schaal M."/>
        </authorList>
    </citation>
    <scope>NUCLEOTIDE SEQUENCE [LARGE SCALE GENOMIC DNA]</scope>
    <source>
        <strain evidence="2 3">R79</strain>
    </source>
</reference>
<sequence>MPRGFADLKHEVFARHSNPWSAWTRWLSTPLVLVPLWTRRWSHAAIVGAWMAANPVIFPKPADEQAWSTRAVLGEELWITERPRDTAMAVNAAATLAGITALIAARRRRAAPAAGATAVMMALLLVYWRLMAGYYSRHRGANTG</sequence>